<feature type="transmembrane region" description="Helical" evidence="2">
    <location>
        <begin position="289"/>
        <end position="306"/>
    </location>
</feature>
<feature type="compositionally biased region" description="Low complexity" evidence="1">
    <location>
        <begin position="344"/>
        <end position="353"/>
    </location>
</feature>
<keyword evidence="2" id="KW-0812">Transmembrane</keyword>
<feature type="transmembrane region" description="Helical" evidence="2">
    <location>
        <begin position="266"/>
        <end position="283"/>
    </location>
</feature>
<evidence type="ECO:0000256" key="1">
    <source>
        <dbReference type="SAM" id="MobiDB-lite"/>
    </source>
</evidence>
<dbReference type="EMBL" id="BSFQ01000001">
    <property type="protein sequence ID" value="GLL09120.1"/>
    <property type="molecule type" value="Genomic_DNA"/>
</dbReference>
<name>A0A9W6KXR0_9PSEU</name>
<feature type="transmembrane region" description="Helical" evidence="2">
    <location>
        <begin position="214"/>
        <end position="235"/>
    </location>
</feature>
<keyword evidence="2" id="KW-0472">Membrane</keyword>
<dbReference type="PANTHER" id="PTHR38434">
    <property type="entry name" value="BLL2549 PROTEIN"/>
    <property type="match status" value="1"/>
</dbReference>
<dbReference type="Pfam" id="PF10101">
    <property type="entry name" value="DUF2339"/>
    <property type="match status" value="1"/>
</dbReference>
<organism evidence="3 4">
    <name type="scientific">Pseudonocardia halophobica</name>
    <dbReference type="NCBI Taxonomy" id="29401"/>
    <lineage>
        <taxon>Bacteria</taxon>
        <taxon>Bacillati</taxon>
        <taxon>Actinomycetota</taxon>
        <taxon>Actinomycetes</taxon>
        <taxon>Pseudonocardiales</taxon>
        <taxon>Pseudonocardiaceae</taxon>
        <taxon>Pseudonocardia</taxon>
    </lineage>
</organism>
<comment type="caution">
    <text evidence="3">The sequence shown here is derived from an EMBL/GenBank/DDBJ whole genome shotgun (WGS) entry which is preliminary data.</text>
</comment>
<dbReference type="PANTHER" id="PTHR38434:SF1">
    <property type="entry name" value="BLL2549 PROTEIN"/>
    <property type="match status" value="1"/>
</dbReference>
<proteinExistence type="predicted"/>
<dbReference type="Proteomes" id="UP001143463">
    <property type="component" value="Unassembled WGS sequence"/>
</dbReference>
<gene>
    <name evidence="3" type="ORF">GCM10017577_02600</name>
</gene>
<feature type="region of interest" description="Disordered" evidence="1">
    <location>
        <begin position="328"/>
        <end position="372"/>
    </location>
</feature>
<dbReference type="InterPro" id="IPR019286">
    <property type="entry name" value="DUF2339_TM"/>
</dbReference>
<reference evidence="3" key="1">
    <citation type="journal article" date="2014" name="Int. J. Syst. Evol. Microbiol.">
        <title>Complete genome sequence of Corynebacterium casei LMG S-19264T (=DSM 44701T), isolated from a smear-ripened cheese.</title>
        <authorList>
            <consortium name="US DOE Joint Genome Institute (JGI-PGF)"/>
            <person name="Walter F."/>
            <person name="Albersmeier A."/>
            <person name="Kalinowski J."/>
            <person name="Ruckert C."/>
        </authorList>
    </citation>
    <scope>NUCLEOTIDE SEQUENCE</scope>
    <source>
        <strain evidence="3">VKM Ac-1069</strain>
    </source>
</reference>
<dbReference type="AlphaFoldDB" id="A0A9W6KXR0"/>
<sequence length="469" mass="48646">MLSGMSEPTGRPPALDERLLSVAVELTRLGRRVDELGGTVNALVTELRGGAADGIPDGAAVGASAGPAEASRPSADASAPSVPPRVSRHYTTDPVATLWTPRSGVSPSPAGGPWGPFPPGVAIGPHQAFQYAAPIGPRRPSLVERLRGRFSGPALLAVTGAAVTLLGVVLLLVLAASRGWFSPPGRVAAGALLGAVLVGLGMRLHRRPEARTGALALVGTGVTALYLTVAAATALYGLLPAVAGLLAALVVAAGGVALADRWRSQALALGSVVGAALLAPFVADGPGPLLVALVVVLQAAAVPAVVRRGWGVLAATAAGAPALTAWSARTPNRSSPRSRPRPPRWSWGSSRRSCSTVPAPGRRRSPWPGSSRPLRCRCWRSRPGPVRGRARGWRCSRRLPFSRWRSRPGAPPSGSPRWWPARSPSWWRPSWRSTAAPSTRSCSARASWSWSRLRCCAAGWGCSSVAASR</sequence>
<feature type="region of interest" description="Disordered" evidence="1">
    <location>
        <begin position="51"/>
        <end position="87"/>
    </location>
</feature>
<feature type="transmembrane region" description="Helical" evidence="2">
    <location>
        <begin position="183"/>
        <end position="202"/>
    </location>
</feature>
<feature type="compositionally biased region" description="Low complexity" evidence="1">
    <location>
        <begin position="51"/>
        <end position="80"/>
    </location>
</feature>
<reference evidence="3" key="2">
    <citation type="submission" date="2023-01" db="EMBL/GenBank/DDBJ databases">
        <authorList>
            <person name="Sun Q."/>
            <person name="Evtushenko L."/>
        </authorList>
    </citation>
    <scope>NUCLEOTIDE SEQUENCE</scope>
    <source>
        <strain evidence="3">VKM Ac-1069</strain>
    </source>
</reference>
<evidence type="ECO:0000256" key="2">
    <source>
        <dbReference type="SAM" id="Phobius"/>
    </source>
</evidence>
<protein>
    <submittedName>
        <fullName evidence="3">Uncharacterized protein</fullName>
    </submittedName>
</protein>
<evidence type="ECO:0000313" key="4">
    <source>
        <dbReference type="Proteomes" id="UP001143463"/>
    </source>
</evidence>
<feature type="transmembrane region" description="Helical" evidence="2">
    <location>
        <begin position="154"/>
        <end position="177"/>
    </location>
</feature>
<feature type="transmembrane region" description="Helical" evidence="2">
    <location>
        <begin position="241"/>
        <end position="259"/>
    </location>
</feature>
<accession>A0A9W6KXR0</accession>
<evidence type="ECO:0000313" key="3">
    <source>
        <dbReference type="EMBL" id="GLL09120.1"/>
    </source>
</evidence>
<keyword evidence="4" id="KW-1185">Reference proteome</keyword>
<keyword evidence="2" id="KW-1133">Transmembrane helix</keyword>